<organism evidence="2 3">
    <name type="scientific">Adineta steineri</name>
    <dbReference type="NCBI Taxonomy" id="433720"/>
    <lineage>
        <taxon>Eukaryota</taxon>
        <taxon>Metazoa</taxon>
        <taxon>Spiralia</taxon>
        <taxon>Gnathifera</taxon>
        <taxon>Rotifera</taxon>
        <taxon>Eurotatoria</taxon>
        <taxon>Bdelloidea</taxon>
        <taxon>Adinetida</taxon>
        <taxon>Adinetidae</taxon>
        <taxon>Adineta</taxon>
    </lineage>
</organism>
<name>A0A814PPY9_9BILA</name>
<keyword evidence="1" id="KW-0560">Oxidoreductase</keyword>
<accession>A0A814PPY9</accession>
<dbReference type="GO" id="GO:0016491">
    <property type="term" value="F:oxidoreductase activity"/>
    <property type="evidence" value="ECO:0007669"/>
    <property type="project" value="UniProtKB-KW"/>
</dbReference>
<dbReference type="PANTHER" id="PTHR35870:SF1">
    <property type="entry name" value="PROTEIN, PUTATIVE (AFU_ORTHOLOGUE AFUA_5G03330)-RELATED"/>
    <property type="match status" value="1"/>
</dbReference>
<dbReference type="AlphaFoldDB" id="A0A814PPY9"/>
<protein>
    <submittedName>
        <fullName evidence="2">Uncharacterized protein</fullName>
    </submittedName>
</protein>
<comment type="caution">
    <text evidence="2">The sequence shown here is derived from an EMBL/GenBank/DDBJ whole genome shotgun (WGS) entry which is preliminary data.</text>
</comment>
<dbReference type="Pfam" id="PF14027">
    <property type="entry name" value="Questin_oxidase"/>
    <property type="match status" value="1"/>
</dbReference>
<evidence type="ECO:0000313" key="3">
    <source>
        <dbReference type="Proteomes" id="UP000663845"/>
    </source>
</evidence>
<evidence type="ECO:0000313" key="2">
    <source>
        <dbReference type="EMBL" id="CAF1108966.1"/>
    </source>
</evidence>
<dbReference type="InterPro" id="IPR025337">
    <property type="entry name" value="Questin_oxidase-like"/>
</dbReference>
<proteinExistence type="predicted"/>
<evidence type="ECO:0000256" key="1">
    <source>
        <dbReference type="ARBA" id="ARBA00023002"/>
    </source>
</evidence>
<dbReference type="Proteomes" id="UP000663845">
    <property type="component" value="Unassembled WGS sequence"/>
</dbReference>
<gene>
    <name evidence="2" type="ORF">JYZ213_LOCUS21815</name>
</gene>
<sequence length="420" mass="48866">MDALLSQSLIENPNVYLLPGITPETIETCSRLLQQNHENYHVFFNSKIGFHNHIAHHLLVALGLGASSDTLERIYKQQKKIQQNIKPLHNQKDFDVKKCLGDENYHHDYLEFFRKELESDKYQNKIEDLIEDYVFNKDYLSLILNGAYHAFIHLGYALEFQSKLMAIEGLAMASVDRVNVHEVIKYLKNDQDQANGKTALEIIDLIAKDQRFNDKVFYDDEATKADKLLERGGGPLIAEYANMWKCDLDDLRRAGILVNAAVIKPKKALRLDFFLMHATTSCLFLNLFVQSFKKKENQILFLKAKFAIDLLYYVARGRPELNLNYLINEYQVSKEHSYSDAQNPWLPLVDKSLTHRDEHVPKAIRSLIYAEKFDNAQGKDRLPYLKIAQMIMDTLFPDDEKDWTHEGIGWDEYWKTVEDI</sequence>
<dbReference type="EMBL" id="CAJNOG010000242">
    <property type="protein sequence ID" value="CAF1108966.1"/>
    <property type="molecule type" value="Genomic_DNA"/>
</dbReference>
<reference evidence="2" key="1">
    <citation type="submission" date="2021-02" db="EMBL/GenBank/DDBJ databases">
        <authorList>
            <person name="Nowell W R."/>
        </authorList>
    </citation>
    <scope>NUCLEOTIDE SEQUENCE</scope>
</reference>
<dbReference type="PANTHER" id="PTHR35870">
    <property type="entry name" value="PROTEIN, PUTATIVE (AFU_ORTHOLOGUE AFUA_5G03330)-RELATED"/>
    <property type="match status" value="1"/>
</dbReference>